<dbReference type="EMBL" id="BAABKY010000006">
    <property type="protein sequence ID" value="GAA5082423.1"/>
    <property type="molecule type" value="Genomic_DNA"/>
</dbReference>
<keyword evidence="5" id="KW-1185">Reference proteome</keyword>
<comment type="caution">
    <text evidence="4">The sequence shown here is derived from an EMBL/GenBank/DDBJ whole genome shotgun (WGS) entry which is preliminary data.</text>
</comment>
<keyword evidence="2" id="KW-1133">Transmembrane helix</keyword>
<dbReference type="InterPro" id="IPR036869">
    <property type="entry name" value="J_dom_sf"/>
</dbReference>
<name>A0ABP9LRV2_9GAMM</name>
<dbReference type="CDD" id="cd06257">
    <property type="entry name" value="DnaJ"/>
    <property type="match status" value="1"/>
</dbReference>
<dbReference type="PROSITE" id="PS50076">
    <property type="entry name" value="DNAJ_2"/>
    <property type="match status" value="1"/>
</dbReference>
<keyword evidence="2" id="KW-0472">Membrane</keyword>
<accession>A0ABP9LRV2</accession>
<gene>
    <name evidence="4" type="ORF">GCM10025759_33940</name>
</gene>
<dbReference type="InterPro" id="IPR001623">
    <property type="entry name" value="DnaJ_domain"/>
</dbReference>
<evidence type="ECO:0000256" key="2">
    <source>
        <dbReference type="SAM" id="Phobius"/>
    </source>
</evidence>
<dbReference type="RefSeq" id="WP_158984080.1">
    <property type="nucleotide sequence ID" value="NZ_BAABKY010000006.1"/>
</dbReference>
<proteinExistence type="predicted"/>
<evidence type="ECO:0000256" key="1">
    <source>
        <dbReference type="ARBA" id="ARBA00023186"/>
    </source>
</evidence>
<reference evidence="5" key="1">
    <citation type="journal article" date="2019" name="Int. J. Syst. Evol. Microbiol.">
        <title>The Global Catalogue of Microorganisms (GCM) 10K type strain sequencing project: providing services to taxonomists for standard genome sequencing and annotation.</title>
        <authorList>
            <consortium name="The Broad Institute Genomics Platform"/>
            <consortium name="The Broad Institute Genome Sequencing Center for Infectious Disease"/>
            <person name="Wu L."/>
            <person name="Ma J."/>
        </authorList>
    </citation>
    <scope>NUCLEOTIDE SEQUENCE [LARGE SCALE GENOMIC DNA]</scope>
    <source>
        <strain evidence="5">JCM 19212</strain>
    </source>
</reference>
<protein>
    <recommendedName>
        <fullName evidence="3">J domain-containing protein</fullName>
    </recommendedName>
</protein>
<dbReference type="SUPFAM" id="SSF46565">
    <property type="entry name" value="Chaperone J-domain"/>
    <property type="match status" value="1"/>
</dbReference>
<sequence length="113" mass="12794">MTLTEWTVIIGGGALGYWLVAVMWPNLRDARPVVQPPPMPGEPPAMWHQVLGVARDADRTTIEAAYRARLDEYLPDRVAHLPPDVQALARARTQELELAYDAALRDLEWLRPR</sequence>
<dbReference type="Proteomes" id="UP001501083">
    <property type="component" value="Unassembled WGS sequence"/>
</dbReference>
<evidence type="ECO:0000313" key="5">
    <source>
        <dbReference type="Proteomes" id="UP001501083"/>
    </source>
</evidence>
<evidence type="ECO:0000259" key="3">
    <source>
        <dbReference type="PROSITE" id="PS50076"/>
    </source>
</evidence>
<evidence type="ECO:0000313" key="4">
    <source>
        <dbReference type="EMBL" id="GAA5082423.1"/>
    </source>
</evidence>
<feature type="transmembrane region" description="Helical" evidence="2">
    <location>
        <begin position="6"/>
        <end position="24"/>
    </location>
</feature>
<organism evidence="4 5">
    <name type="scientific">Lysobacter panacisoli</name>
    <dbReference type="NCBI Taxonomy" id="1255263"/>
    <lineage>
        <taxon>Bacteria</taxon>
        <taxon>Pseudomonadati</taxon>
        <taxon>Pseudomonadota</taxon>
        <taxon>Gammaproteobacteria</taxon>
        <taxon>Lysobacterales</taxon>
        <taxon>Lysobacteraceae</taxon>
        <taxon>Lysobacter</taxon>
    </lineage>
</organism>
<feature type="domain" description="J" evidence="3">
    <location>
        <begin position="46"/>
        <end position="113"/>
    </location>
</feature>
<keyword evidence="2" id="KW-0812">Transmembrane</keyword>
<dbReference type="Gene3D" id="1.10.287.110">
    <property type="entry name" value="DnaJ domain"/>
    <property type="match status" value="1"/>
</dbReference>
<keyword evidence="1" id="KW-0143">Chaperone</keyword>